<keyword evidence="10" id="KW-1185">Reference proteome</keyword>
<dbReference type="Bgee" id="ENSLOCG00000005960">
    <property type="expression patterns" value="Expressed in intestine and 12 other cell types or tissues"/>
</dbReference>
<dbReference type="PANTHER" id="PTHR12011">
    <property type="entry name" value="ADHESION G-PROTEIN COUPLED RECEPTOR"/>
    <property type="match status" value="1"/>
</dbReference>
<keyword evidence="3 6" id="KW-1133">Transmembrane helix</keyword>
<dbReference type="HOGENOM" id="CLU_002753_3_9_1"/>
<dbReference type="InterPro" id="IPR000203">
    <property type="entry name" value="GPS"/>
</dbReference>
<evidence type="ECO:0000256" key="1">
    <source>
        <dbReference type="ARBA" id="ARBA00004141"/>
    </source>
</evidence>
<organism evidence="9 10">
    <name type="scientific">Lepisosteus oculatus</name>
    <name type="common">Spotted gar</name>
    <dbReference type="NCBI Taxonomy" id="7918"/>
    <lineage>
        <taxon>Eukaryota</taxon>
        <taxon>Metazoa</taxon>
        <taxon>Chordata</taxon>
        <taxon>Craniata</taxon>
        <taxon>Vertebrata</taxon>
        <taxon>Euteleostomi</taxon>
        <taxon>Actinopterygii</taxon>
        <taxon>Neopterygii</taxon>
        <taxon>Holostei</taxon>
        <taxon>Semionotiformes</taxon>
        <taxon>Lepisosteidae</taxon>
        <taxon>Lepisosteus</taxon>
    </lineage>
</organism>
<evidence type="ECO:0000313" key="9">
    <source>
        <dbReference type="Ensembl" id="ENSLOCP00000007196.1"/>
    </source>
</evidence>
<feature type="domain" description="G-protein coupled receptors family 2 profile 2" evidence="8">
    <location>
        <begin position="155"/>
        <end position="358"/>
    </location>
</feature>
<keyword evidence="4 6" id="KW-0472">Membrane</keyword>
<reference evidence="9" key="3">
    <citation type="submission" date="2025-09" db="UniProtKB">
        <authorList>
            <consortium name="Ensembl"/>
        </authorList>
    </citation>
    <scope>IDENTIFICATION</scope>
</reference>
<feature type="domain" description="GAIN-B" evidence="7">
    <location>
        <begin position="1"/>
        <end position="118"/>
    </location>
</feature>
<dbReference type="InParanoid" id="W5MFN7"/>
<keyword evidence="2 6" id="KW-0812">Transmembrane</keyword>
<dbReference type="Gene3D" id="2.60.220.50">
    <property type="match status" value="1"/>
</dbReference>
<evidence type="ECO:0000313" key="10">
    <source>
        <dbReference type="Proteomes" id="UP000018468"/>
    </source>
</evidence>
<feature type="transmembrane region" description="Helical" evidence="6">
    <location>
        <begin position="334"/>
        <end position="356"/>
    </location>
</feature>
<evidence type="ECO:0000256" key="6">
    <source>
        <dbReference type="SAM" id="Phobius"/>
    </source>
</evidence>
<evidence type="ECO:0000256" key="5">
    <source>
        <dbReference type="ARBA" id="ARBA00023157"/>
    </source>
</evidence>
<dbReference type="PANTHER" id="PTHR12011:SF435">
    <property type="entry name" value="ADHESION G PROTEIN-COUPLED RECEPTOR G1-RELATED"/>
    <property type="match status" value="1"/>
</dbReference>
<evidence type="ECO:0008006" key="11">
    <source>
        <dbReference type="Google" id="ProtNLM"/>
    </source>
</evidence>
<sequence>MASKSRKSAKVVCTYYNDFPLFQGTNKSKILNSEVVGITVENEVISDLHDPVIITFHHYEPVPTNMSRKCVFWDMTKVKEDTWNDFGCVTKEKSKEETECHCNHLTYFAVLLEINEGPVQHLVALTWVTYFGCAVTSISCVILIVLYARQRYISLLTVTVFLFNSFLSLATLENKSLCTFVAFTQHYSLLCSFTWMSIEAYNAFRLVYNVLNFYVKNYIPILCLVGYGLPLVVVLVLVSIPDVYGLHRIRSAENTETLMCWITTPLVHYITNVSFFLVIFILNLAMLVYITNTIQKRGPWKENRIMLISVWGLTCLFGTTWGLAFLNFGALRVLAQIAFCIINSLQGFFLCVRFFLLRHTMRTRSLQDSTSGSVKQSMLSG</sequence>
<dbReference type="PROSITE" id="PS50261">
    <property type="entry name" value="G_PROTEIN_RECEP_F2_4"/>
    <property type="match status" value="1"/>
</dbReference>
<dbReference type="PROSITE" id="PS50221">
    <property type="entry name" value="GAIN_B"/>
    <property type="match status" value="1"/>
</dbReference>
<feature type="transmembrane region" description="Helical" evidence="6">
    <location>
        <begin position="276"/>
        <end position="294"/>
    </location>
</feature>
<dbReference type="InterPro" id="IPR000832">
    <property type="entry name" value="GPCR_2_secretin-like"/>
</dbReference>
<dbReference type="SMART" id="SM00303">
    <property type="entry name" value="GPS"/>
    <property type="match status" value="1"/>
</dbReference>
<evidence type="ECO:0000256" key="2">
    <source>
        <dbReference type="ARBA" id="ARBA00022692"/>
    </source>
</evidence>
<keyword evidence="5" id="KW-1015">Disulfide bond</keyword>
<feature type="transmembrane region" description="Helical" evidence="6">
    <location>
        <begin position="218"/>
        <end position="240"/>
    </location>
</feature>
<dbReference type="Pfam" id="PF01825">
    <property type="entry name" value="GPS"/>
    <property type="match status" value="1"/>
</dbReference>
<feature type="transmembrane region" description="Helical" evidence="6">
    <location>
        <begin position="152"/>
        <end position="170"/>
    </location>
</feature>
<reference evidence="9" key="2">
    <citation type="submission" date="2025-08" db="UniProtKB">
        <authorList>
            <consortium name="Ensembl"/>
        </authorList>
    </citation>
    <scope>IDENTIFICATION</scope>
</reference>
<dbReference type="eggNOG" id="KOG4193">
    <property type="taxonomic scope" value="Eukaryota"/>
</dbReference>
<evidence type="ECO:0000256" key="4">
    <source>
        <dbReference type="ARBA" id="ARBA00023136"/>
    </source>
</evidence>
<dbReference type="GO" id="GO:0007186">
    <property type="term" value="P:G protein-coupled receptor signaling pathway"/>
    <property type="evidence" value="ECO:0000318"/>
    <property type="project" value="GO_Central"/>
</dbReference>
<evidence type="ECO:0000256" key="3">
    <source>
        <dbReference type="ARBA" id="ARBA00022989"/>
    </source>
</evidence>
<proteinExistence type="predicted"/>
<dbReference type="EMBL" id="AHAT01020946">
    <property type="status" value="NOT_ANNOTATED_CDS"/>
    <property type="molecule type" value="Genomic_DNA"/>
</dbReference>
<dbReference type="GO" id="GO:0004930">
    <property type="term" value="F:G protein-coupled receptor activity"/>
    <property type="evidence" value="ECO:0000318"/>
    <property type="project" value="GO_Central"/>
</dbReference>
<dbReference type="AlphaFoldDB" id="W5MFN7"/>
<dbReference type="Gene3D" id="1.20.1070.10">
    <property type="entry name" value="Rhodopsin 7-helix transmembrane proteins"/>
    <property type="match status" value="1"/>
</dbReference>
<dbReference type="GO" id="GO:0007166">
    <property type="term" value="P:cell surface receptor signaling pathway"/>
    <property type="evidence" value="ECO:0007669"/>
    <property type="project" value="InterPro"/>
</dbReference>
<evidence type="ECO:0000259" key="8">
    <source>
        <dbReference type="PROSITE" id="PS50261"/>
    </source>
</evidence>
<comment type="subcellular location">
    <subcellularLocation>
        <location evidence="1">Membrane</location>
        <topology evidence="1">Multi-pass membrane protein</topology>
    </subcellularLocation>
</comment>
<dbReference type="InterPro" id="IPR017981">
    <property type="entry name" value="GPCR_2-like_7TM"/>
</dbReference>
<reference evidence="10" key="1">
    <citation type="submission" date="2011-12" db="EMBL/GenBank/DDBJ databases">
        <title>The Draft Genome of Lepisosteus oculatus.</title>
        <authorList>
            <consortium name="The Broad Institute Genome Assembly &amp; Analysis Group"/>
            <consortium name="Computational R&amp;D Group"/>
            <consortium name="and Sequencing Platform"/>
            <person name="Di Palma F."/>
            <person name="Alfoldi J."/>
            <person name="Johnson J."/>
            <person name="Berlin A."/>
            <person name="Gnerre S."/>
            <person name="Jaffe D."/>
            <person name="MacCallum I."/>
            <person name="Young S."/>
            <person name="Walker B.J."/>
            <person name="Lander E.S."/>
            <person name="Lindblad-Toh K."/>
        </authorList>
    </citation>
    <scope>NUCLEOTIDE SEQUENCE [LARGE SCALE GENOMIC DNA]</scope>
</reference>
<dbReference type="GeneTree" id="ENSGT00940000154285"/>
<feature type="transmembrane region" description="Helical" evidence="6">
    <location>
        <begin position="306"/>
        <end position="328"/>
    </location>
</feature>
<protein>
    <recommendedName>
        <fullName evidence="11">Adhesion G protein-coupled receptor G4b</fullName>
    </recommendedName>
</protein>
<dbReference type="EMBL" id="AHAT01020947">
    <property type="status" value="NOT_ANNOTATED_CDS"/>
    <property type="molecule type" value="Genomic_DNA"/>
</dbReference>
<accession>W5MFN7</accession>
<feature type="transmembrane region" description="Helical" evidence="6">
    <location>
        <begin position="122"/>
        <end position="146"/>
    </location>
</feature>
<dbReference type="GO" id="GO:0005886">
    <property type="term" value="C:plasma membrane"/>
    <property type="evidence" value="ECO:0000318"/>
    <property type="project" value="GO_Central"/>
</dbReference>
<dbReference type="InterPro" id="IPR046338">
    <property type="entry name" value="GAIN_dom_sf"/>
</dbReference>
<dbReference type="Proteomes" id="UP000018468">
    <property type="component" value="Linkage group LG23"/>
</dbReference>
<feature type="transmembrane region" description="Helical" evidence="6">
    <location>
        <begin position="177"/>
        <end position="198"/>
    </location>
</feature>
<name>W5MFN7_LEPOC</name>
<dbReference type="Ensembl" id="ENSLOCT00000007204.1">
    <property type="protein sequence ID" value="ENSLOCP00000007196.1"/>
    <property type="gene ID" value="ENSLOCG00000005960.1"/>
</dbReference>
<dbReference type="InterPro" id="IPR057244">
    <property type="entry name" value="GAIN_B"/>
</dbReference>
<dbReference type="EMBL" id="AHAT01020945">
    <property type="status" value="NOT_ANNOTATED_CDS"/>
    <property type="molecule type" value="Genomic_DNA"/>
</dbReference>
<evidence type="ECO:0000259" key="7">
    <source>
        <dbReference type="PROSITE" id="PS50221"/>
    </source>
</evidence>
<dbReference type="OMA" id="KEETECH"/>
<dbReference type="Pfam" id="PF00002">
    <property type="entry name" value="7tm_2"/>
    <property type="match status" value="1"/>
</dbReference>